<name>A0A948T9Q1_9BACT</name>
<dbReference type="Proteomes" id="UP000783796">
    <property type="component" value="Unassembled WGS sequence"/>
</dbReference>
<feature type="transmembrane region" description="Helical" evidence="1">
    <location>
        <begin position="377"/>
        <end position="393"/>
    </location>
</feature>
<feature type="transmembrane region" description="Helical" evidence="1">
    <location>
        <begin position="156"/>
        <end position="175"/>
    </location>
</feature>
<feature type="transmembrane region" description="Helical" evidence="1">
    <location>
        <begin position="237"/>
        <end position="258"/>
    </location>
</feature>
<dbReference type="AlphaFoldDB" id="A0A948T9Q1"/>
<dbReference type="EMBL" id="JAHLFW010000002">
    <property type="protein sequence ID" value="MBU3836754.1"/>
    <property type="molecule type" value="Genomic_DNA"/>
</dbReference>
<reference evidence="2" key="1">
    <citation type="journal article" date="2021" name="PeerJ">
        <title>Extensive microbial diversity within the chicken gut microbiome revealed by metagenomics and culture.</title>
        <authorList>
            <person name="Gilroy R."/>
            <person name="Ravi A."/>
            <person name="Getino M."/>
            <person name="Pursley I."/>
            <person name="Horton D.L."/>
            <person name="Alikhan N.F."/>
            <person name="Baker D."/>
            <person name="Gharbi K."/>
            <person name="Hall N."/>
            <person name="Watson M."/>
            <person name="Adriaenssens E.M."/>
            <person name="Foster-Nyarko E."/>
            <person name="Jarju S."/>
            <person name="Secka A."/>
            <person name="Antonio M."/>
            <person name="Oren A."/>
            <person name="Chaudhuri R.R."/>
            <person name="La Ragione R."/>
            <person name="Hildebrand F."/>
            <person name="Pallen M.J."/>
        </authorList>
    </citation>
    <scope>NUCLEOTIDE SEQUENCE</scope>
    <source>
        <strain evidence="2">G4-2901</strain>
    </source>
</reference>
<keyword evidence="1" id="KW-1133">Transmembrane helix</keyword>
<evidence type="ECO:0000256" key="1">
    <source>
        <dbReference type="SAM" id="Phobius"/>
    </source>
</evidence>
<evidence type="ECO:0000313" key="2">
    <source>
        <dbReference type="EMBL" id="MBU3836754.1"/>
    </source>
</evidence>
<feature type="transmembrane region" description="Helical" evidence="1">
    <location>
        <begin position="331"/>
        <end position="357"/>
    </location>
</feature>
<feature type="transmembrane region" description="Helical" evidence="1">
    <location>
        <begin position="62"/>
        <end position="82"/>
    </location>
</feature>
<dbReference type="NCBIfam" id="TIGR04370">
    <property type="entry name" value="glyco_rpt_poly"/>
    <property type="match status" value="1"/>
</dbReference>
<reference evidence="2" key="2">
    <citation type="submission" date="2021-04" db="EMBL/GenBank/DDBJ databases">
        <authorList>
            <person name="Gilroy R."/>
        </authorList>
    </citation>
    <scope>NUCLEOTIDE SEQUENCE</scope>
    <source>
        <strain evidence="2">G4-2901</strain>
    </source>
</reference>
<proteinExistence type="predicted"/>
<accession>A0A948T9Q1</accession>
<feature type="transmembrane region" description="Helical" evidence="1">
    <location>
        <begin position="103"/>
        <end position="127"/>
    </location>
</feature>
<evidence type="ECO:0000313" key="3">
    <source>
        <dbReference type="Proteomes" id="UP000783796"/>
    </source>
</evidence>
<feature type="transmembrane region" description="Helical" evidence="1">
    <location>
        <begin position="21"/>
        <end position="42"/>
    </location>
</feature>
<keyword evidence="1" id="KW-0812">Transmembrane</keyword>
<organism evidence="2 3">
    <name type="scientific">Candidatus Phocaeicola faecigallinarum</name>
    <dbReference type="NCBI Taxonomy" id="2838732"/>
    <lineage>
        <taxon>Bacteria</taxon>
        <taxon>Pseudomonadati</taxon>
        <taxon>Bacteroidota</taxon>
        <taxon>Bacteroidia</taxon>
        <taxon>Bacteroidales</taxon>
        <taxon>Bacteroidaceae</taxon>
        <taxon>Phocaeicola</taxon>
    </lineage>
</organism>
<protein>
    <submittedName>
        <fullName evidence="2">Oligosaccharide repeat unit polymerase</fullName>
    </submittedName>
</protein>
<comment type="caution">
    <text evidence="2">The sequence shown here is derived from an EMBL/GenBank/DDBJ whole genome shotgun (WGS) entry which is preliminary data.</text>
</comment>
<sequence length="421" mass="48792">MLLAIPVFHFLFLLIYIIRKNGFDISAGMATLYLITSLAGLILGNLDMDFNYENYSRIEIELLPIIVYCLCITICIYPFILYNSNKKRELLQIKNIDFFSKIVYFYFFVFIFLIVLFFDQLIFMFLYGDLGELRTMAYAGELSTVIDSLSGFPRRIAGIMTIFGDGANMMIPFFFYSFTRLNKSVKFNFLILISSLSPVLLGIVNVDRSKTTFWILLFFMSFLFFKQYIVTKKQKRIIKIFCLVFGGALLLYLAAVTISRWDDTDQGVLYNVLCYLGQPVINFCNIWSNLPDNQFYIHRIFPFYSLIGDEYDKFNEFIINGYLKNGVHLNVFFSFVGMFLVDMGHYAAVIISIIIALLELSVLRKTRLKRSVSMKDVVIVFALGSIVQCGIITYFYGSIPRILAVFIFLILSKYLKKRSIN</sequence>
<gene>
    <name evidence="2" type="ORF">H9777_00180</name>
</gene>
<keyword evidence="1" id="KW-0472">Membrane</keyword>
<feature type="transmembrane region" description="Helical" evidence="1">
    <location>
        <begin position="212"/>
        <end position="230"/>
    </location>
</feature>
<feature type="transmembrane region" description="Helical" evidence="1">
    <location>
        <begin position="187"/>
        <end position="206"/>
    </location>
</feature>